<name>A0ACC2K8H6_PERAE</name>
<organism evidence="1 2">
    <name type="scientific">Persea americana</name>
    <name type="common">Avocado</name>
    <dbReference type="NCBI Taxonomy" id="3435"/>
    <lineage>
        <taxon>Eukaryota</taxon>
        <taxon>Viridiplantae</taxon>
        <taxon>Streptophyta</taxon>
        <taxon>Embryophyta</taxon>
        <taxon>Tracheophyta</taxon>
        <taxon>Spermatophyta</taxon>
        <taxon>Magnoliopsida</taxon>
        <taxon>Magnoliidae</taxon>
        <taxon>Laurales</taxon>
        <taxon>Lauraceae</taxon>
        <taxon>Persea</taxon>
    </lineage>
</organism>
<accession>A0ACC2K8H6</accession>
<reference evidence="1 2" key="1">
    <citation type="journal article" date="2022" name="Hortic Res">
        <title>A haplotype resolved chromosomal level avocado genome allows analysis of novel avocado genes.</title>
        <authorList>
            <person name="Nath O."/>
            <person name="Fletcher S.J."/>
            <person name="Hayward A."/>
            <person name="Shaw L.M."/>
            <person name="Masouleh A.K."/>
            <person name="Furtado A."/>
            <person name="Henry R.J."/>
            <person name="Mitter N."/>
        </authorList>
    </citation>
    <scope>NUCLEOTIDE SEQUENCE [LARGE SCALE GENOMIC DNA]</scope>
    <source>
        <strain evidence="2">cv. Hass</strain>
    </source>
</reference>
<evidence type="ECO:0000313" key="1">
    <source>
        <dbReference type="EMBL" id="KAJ8617412.1"/>
    </source>
</evidence>
<protein>
    <submittedName>
        <fullName evidence="1">Uncharacterized protein</fullName>
    </submittedName>
</protein>
<dbReference type="Proteomes" id="UP001234297">
    <property type="component" value="Chromosome 4"/>
</dbReference>
<sequence length="134" mass="14422">MNSSSNSKALMNSGKRQISKSTLPAPSCPGYYVTLPSNLLPQPERIATGLQQPKSFPYMLNLGEPVIITFHLSNLLGRSTTGAFTHASKVLRTAASVWAATGWCTSHAAHPRSCERSWAVVDVEAAPCVQLPKK</sequence>
<evidence type="ECO:0000313" key="2">
    <source>
        <dbReference type="Proteomes" id="UP001234297"/>
    </source>
</evidence>
<proteinExistence type="predicted"/>
<dbReference type="EMBL" id="CM056812">
    <property type="protein sequence ID" value="KAJ8617412.1"/>
    <property type="molecule type" value="Genomic_DNA"/>
</dbReference>
<comment type="caution">
    <text evidence="1">The sequence shown here is derived from an EMBL/GenBank/DDBJ whole genome shotgun (WGS) entry which is preliminary data.</text>
</comment>
<keyword evidence="2" id="KW-1185">Reference proteome</keyword>
<gene>
    <name evidence="1" type="ORF">MRB53_013598</name>
</gene>